<evidence type="ECO:0000259" key="8">
    <source>
        <dbReference type="PROSITE" id="PS50110"/>
    </source>
</evidence>
<keyword evidence="5" id="KW-0804">Transcription</keyword>
<dbReference type="PANTHER" id="PTHR44688:SF16">
    <property type="entry name" value="DNA-BINDING TRANSCRIPTIONAL ACTIVATOR DEVR_DOSR"/>
    <property type="match status" value="1"/>
</dbReference>
<dbReference type="SMART" id="SM00421">
    <property type="entry name" value="HTH_LUXR"/>
    <property type="match status" value="1"/>
</dbReference>
<dbReference type="SUPFAM" id="SSF46894">
    <property type="entry name" value="C-terminal effector domain of the bipartite response regulators"/>
    <property type="match status" value="1"/>
</dbReference>
<dbReference type="PROSITE" id="PS50110">
    <property type="entry name" value="RESPONSE_REGULATORY"/>
    <property type="match status" value="1"/>
</dbReference>
<feature type="domain" description="Response regulatory" evidence="8">
    <location>
        <begin position="19"/>
        <end position="133"/>
    </location>
</feature>
<dbReference type="GO" id="GO:0003677">
    <property type="term" value="F:DNA binding"/>
    <property type="evidence" value="ECO:0007669"/>
    <property type="project" value="UniProtKB-KW"/>
</dbReference>
<keyword evidence="4" id="KW-0238">DNA-binding</keyword>
<dbReference type="InterPro" id="IPR000792">
    <property type="entry name" value="Tscrpt_reg_LuxR_C"/>
</dbReference>
<keyword evidence="1 6" id="KW-0597">Phosphoprotein</keyword>
<accession>A0A1H5B873</accession>
<reference evidence="9 10" key="1">
    <citation type="submission" date="2016-10" db="EMBL/GenBank/DDBJ databases">
        <authorList>
            <person name="de Groot N.N."/>
        </authorList>
    </citation>
    <scope>NUCLEOTIDE SEQUENCE [LARGE SCALE GENOMIC DNA]</scope>
    <source>
        <strain evidence="9 10">MT12</strain>
    </source>
</reference>
<dbReference type="RefSeq" id="WP_092120332.1">
    <property type="nucleotide sequence ID" value="NZ_FNTH01000001.1"/>
</dbReference>
<dbReference type="SMART" id="SM00448">
    <property type="entry name" value="REC"/>
    <property type="match status" value="1"/>
</dbReference>
<dbReference type="Gene3D" id="1.10.10.10">
    <property type="entry name" value="Winged helix-like DNA-binding domain superfamily/Winged helix DNA-binding domain"/>
    <property type="match status" value="1"/>
</dbReference>
<dbReference type="PANTHER" id="PTHR44688">
    <property type="entry name" value="DNA-BINDING TRANSCRIPTIONAL ACTIVATOR DEVR_DOSR"/>
    <property type="match status" value="1"/>
</dbReference>
<keyword evidence="2" id="KW-0902">Two-component regulatory system</keyword>
<dbReference type="CDD" id="cd06170">
    <property type="entry name" value="LuxR_C_like"/>
    <property type="match status" value="1"/>
</dbReference>
<dbReference type="Pfam" id="PF00072">
    <property type="entry name" value="Response_reg"/>
    <property type="match status" value="1"/>
</dbReference>
<evidence type="ECO:0000256" key="1">
    <source>
        <dbReference type="ARBA" id="ARBA00022553"/>
    </source>
</evidence>
<evidence type="ECO:0000313" key="9">
    <source>
        <dbReference type="EMBL" id="SED50140.1"/>
    </source>
</evidence>
<protein>
    <submittedName>
        <fullName evidence="9">Two-component regulator NwsB</fullName>
    </submittedName>
</protein>
<gene>
    <name evidence="9" type="ORF">SAMN05444164_4929</name>
</gene>
<dbReference type="InterPro" id="IPR016032">
    <property type="entry name" value="Sig_transdc_resp-reg_C-effctor"/>
</dbReference>
<dbReference type="InterPro" id="IPR011006">
    <property type="entry name" value="CheY-like_superfamily"/>
</dbReference>
<dbReference type="InterPro" id="IPR001789">
    <property type="entry name" value="Sig_transdc_resp-reg_receiver"/>
</dbReference>
<organism evidence="9 10">
    <name type="scientific">Bradyrhizobium erythrophlei</name>
    <dbReference type="NCBI Taxonomy" id="1437360"/>
    <lineage>
        <taxon>Bacteria</taxon>
        <taxon>Pseudomonadati</taxon>
        <taxon>Pseudomonadota</taxon>
        <taxon>Alphaproteobacteria</taxon>
        <taxon>Hyphomicrobiales</taxon>
        <taxon>Nitrobacteraceae</taxon>
        <taxon>Bradyrhizobium</taxon>
    </lineage>
</organism>
<feature type="modified residue" description="4-aspartylphosphate" evidence="6">
    <location>
        <position position="68"/>
    </location>
</feature>
<evidence type="ECO:0000313" key="10">
    <source>
        <dbReference type="Proteomes" id="UP000198992"/>
    </source>
</evidence>
<proteinExistence type="predicted"/>
<sequence length="224" mass="24373">MVIGRAASPPALANAEDPIVFVVDDDVSVRDALSNLFRSVGLRTAAFGSAHEFLQHKLPDVPSCLILDIRLPRLSGLDFQAELAKADIHIPIIFMTGHGDIPMTVRAMKAGAVDFLTKPFRDQDMLDAVTTAIERDRTRRNEARALANLRAAFATLTPRERQIMSLVTAGLMNKQVAAEIGVAEITVKIHRGHIMRKMAAKSLPDLVRMAQILGFKQASGGAQT</sequence>
<keyword evidence="3" id="KW-0805">Transcription regulation</keyword>
<dbReference type="FunFam" id="3.40.50.2300:FF:000018">
    <property type="entry name" value="DNA-binding transcriptional regulator NtrC"/>
    <property type="match status" value="1"/>
</dbReference>
<dbReference type="GO" id="GO:0000160">
    <property type="term" value="P:phosphorelay signal transduction system"/>
    <property type="evidence" value="ECO:0007669"/>
    <property type="project" value="UniProtKB-KW"/>
</dbReference>
<evidence type="ECO:0000256" key="4">
    <source>
        <dbReference type="ARBA" id="ARBA00023125"/>
    </source>
</evidence>
<dbReference type="OrthoDB" id="9782655at2"/>
<evidence type="ECO:0000256" key="5">
    <source>
        <dbReference type="ARBA" id="ARBA00023163"/>
    </source>
</evidence>
<dbReference type="PRINTS" id="PR00038">
    <property type="entry name" value="HTHLUXR"/>
</dbReference>
<dbReference type="EMBL" id="FNTH01000001">
    <property type="protein sequence ID" value="SED50140.1"/>
    <property type="molecule type" value="Genomic_DNA"/>
</dbReference>
<dbReference type="CDD" id="cd17537">
    <property type="entry name" value="REC_FixJ"/>
    <property type="match status" value="1"/>
</dbReference>
<dbReference type="InterPro" id="IPR036388">
    <property type="entry name" value="WH-like_DNA-bd_sf"/>
</dbReference>
<evidence type="ECO:0000259" key="7">
    <source>
        <dbReference type="PROSITE" id="PS50043"/>
    </source>
</evidence>
<evidence type="ECO:0000256" key="6">
    <source>
        <dbReference type="PROSITE-ProRule" id="PRU00169"/>
    </source>
</evidence>
<dbReference type="Pfam" id="PF00196">
    <property type="entry name" value="GerE"/>
    <property type="match status" value="1"/>
</dbReference>
<dbReference type="SUPFAM" id="SSF52172">
    <property type="entry name" value="CheY-like"/>
    <property type="match status" value="1"/>
</dbReference>
<name>A0A1H5B873_9BRAD</name>
<evidence type="ECO:0000256" key="3">
    <source>
        <dbReference type="ARBA" id="ARBA00023015"/>
    </source>
</evidence>
<dbReference type="PROSITE" id="PS00622">
    <property type="entry name" value="HTH_LUXR_1"/>
    <property type="match status" value="1"/>
</dbReference>
<dbReference type="GO" id="GO:0006355">
    <property type="term" value="P:regulation of DNA-templated transcription"/>
    <property type="evidence" value="ECO:0007669"/>
    <property type="project" value="InterPro"/>
</dbReference>
<dbReference type="PROSITE" id="PS50043">
    <property type="entry name" value="HTH_LUXR_2"/>
    <property type="match status" value="1"/>
</dbReference>
<dbReference type="Proteomes" id="UP000198992">
    <property type="component" value="Unassembled WGS sequence"/>
</dbReference>
<feature type="domain" description="HTH luxR-type" evidence="7">
    <location>
        <begin position="149"/>
        <end position="214"/>
    </location>
</feature>
<evidence type="ECO:0000256" key="2">
    <source>
        <dbReference type="ARBA" id="ARBA00023012"/>
    </source>
</evidence>
<dbReference type="AlphaFoldDB" id="A0A1H5B873"/>
<dbReference type="Gene3D" id="3.40.50.2300">
    <property type="match status" value="1"/>
</dbReference>